<dbReference type="STRING" id="1054996.SAMN05444414_103277"/>
<proteinExistence type="predicted"/>
<accession>A0A1M6X495</accession>
<reference evidence="3" key="1">
    <citation type="submission" date="2016-11" db="EMBL/GenBank/DDBJ databases">
        <authorList>
            <person name="Varghese N."/>
            <person name="Submissions S."/>
        </authorList>
    </citation>
    <scope>NUCLEOTIDE SEQUENCE [LARGE SCALE GENOMIC DNA]</scope>
    <source>
        <strain evidence="3">DSM 29327</strain>
    </source>
</reference>
<keyword evidence="3" id="KW-1185">Reference proteome</keyword>
<feature type="region of interest" description="Disordered" evidence="1">
    <location>
        <begin position="78"/>
        <end position="99"/>
    </location>
</feature>
<evidence type="ECO:0000256" key="1">
    <source>
        <dbReference type="SAM" id="MobiDB-lite"/>
    </source>
</evidence>
<name>A0A1M6X495_9RHOB</name>
<gene>
    <name evidence="2" type="ORF">SAMN05444414_103277</name>
</gene>
<evidence type="ECO:0000313" key="2">
    <source>
        <dbReference type="EMBL" id="SHL00605.1"/>
    </source>
</evidence>
<evidence type="ECO:0000313" key="3">
    <source>
        <dbReference type="Proteomes" id="UP000184191"/>
    </source>
</evidence>
<dbReference type="AlphaFoldDB" id="A0A1M6X495"/>
<sequence length="99" mass="11126">MWAVVVEVVSPCRHQIAGMAQVIEQMRVQAFVPHAAIEAVDEPVLHWLARRDIVPIDFAIFVPFQDGVTGQFRPIARREEAPQSGFGHARSPKERSGWP</sequence>
<organism evidence="2 3">
    <name type="scientific">Roseovarius marisflavi</name>
    <dbReference type="NCBI Taxonomy" id="1054996"/>
    <lineage>
        <taxon>Bacteria</taxon>
        <taxon>Pseudomonadati</taxon>
        <taxon>Pseudomonadota</taxon>
        <taxon>Alphaproteobacteria</taxon>
        <taxon>Rhodobacterales</taxon>
        <taxon>Roseobacteraceae</taxon>
        <taxon>Roseovarius</taxon>
    </lineage>
</organism>
<dbReference type="Proteomes" id="UP000184191">
    <property type="component" value="Unassembled WGS sequence"/>
</dbReference>
<dbReference type="EMBL" id="FRBN01000003">
    <property type="protein sequence ID" value="SHL00605.1"/>
    <property type="molecule type" value="Genomic_DNA"/>
</dbReference>
<protein>
    <submittedName>
        <fullName evidence="2">Uncharacterized protein</fullName>
    </submittedName>
</protein>